<evidence type="ECO:0000256" key="4">
    <source>
        <dbReference type="PIRNR" id="PIRNR006223"/>
    </source>
</evidence>
<protein>
    <recommendedName>
        <fullName evidence="4">Sulfurtransferase</fullName>
        <ecNumber evidence="4">2.8.1.-</ecNumber>
    </recommendedName>
</protein>
<evidence type="ECO:0000313" key="6">
    <source>
        <dbReference type="EMBL" id="MBN7824466.1"/>
    </source>
</evidence>
<dbReference type="Pfam" id="PF04358">
    <property type="entry name" value="DsrC"/>
    <property type="match status" value="1"/>
</dbReference>
<dbReference type="EC" id="2.8.1.-" evidence="4"/>
<dbReference type="InterPro" id="IPR025526">
    <property type="entry name" value="DsrC-like_dom_sf"/>
</dbReference>
<organism evidence="6 7">
    <name type="scientific">Bowmanella dokdonensis</name>
    <dbReference type="NCBI Taxonomy" id="751969"/>
    <lineage>
        <taxon>Bacteria</taxon>
        <taxon>Pseudomonadati</taxon>
        <taxon>Pseudomonadota</taxon>
        <taxon>Gammaproteobacteria</taxon>
        <taxon>Alteromonadales</taxon>
        <taxon>Alteromonadaceae</taxon>
        <taxon>Bowmanella</taxon>
    </lineage>
</organism>
<feature type="active site" description="Cysteine persulfide intermediate" evidence="5">
    <location>
        <position position="111"/>
    </location>
</feature>
<keyword evidence="2" id="KW-0963">Cytoplasm</keyword>
<evidence type="ECO:0000256" key="2">
    <source>
        <dbReference type="ARBA" id="ARBA00022490"/>
    </source>
</evidence>
<sequence>MSGVMEFEGRQIPVDNSGYLLNPADWSQELAEHIAEKEQIAMTDPHWEVVHFVRKFYLEFNTSPAIRALVKAMEKTYGPEKGNSRYLQRLFPEGPAKQASKIAGLPKPAKCL</sequence>
<evidence type="ECO:0000256" key="5">
    <source>
        <dbReference type="PIRSR" id="PIRSR006223-50"/>
    </source>
</evidence>
<dbReference type="SUPFAM" id="SSF69721">
    <property type="entry name" value="DsrC, the gamma subunit of dissimilatory sulfite reductase"/>
    <property type="match status" value="1"/>
</dbReference>
<keyword evidence="3 4" id="KW-0808">Transferase</keyword>
<dbReference type="InterPro" id="IPR007453">
    <property type="entry name" value="DsrC/TusE"/>
</dbReference>
<dbReference type="AlphaFoldDB" id="A0A939DMC6"/>
<dbReference type="InterPro" id="IPR042072">
    <property type="entry name" value="DsrC-like_C"/>
</dbReference>
<keyword evidence="7" id="KW-1185">Reference proteome</keyword>
<comment type="caution">
    <text evidence="6">The sequence shown here is derived from an EMBL/GenBank/DDBJ whole genome shotgun (WGS) entry which is preliminary data.</text>
</comment>
<dbReference type="Gene3D" id="1.10.10.370">
    <property type="entry name" value="DsrC-like protein, C-terminal domain"/>
    <property type="match status" value="1"/>
</dbReference>
<dbReference type="Proteomes" id="UP000664654">
    <property type="component" value="Unassembled WGS sequence"/>
</dbReference>
<gene>
    <name evidence="6" type="ORF">J0A66_04425</name>
</gene>
<dbReference type="RefSeq" id="WP_206572578.1">
    <property type="nucleotide sequence ID" value="NZ_JAFKCV010000002.1"/>
</dbReference>
<proteinExistence type="inferred from homology"/>
<dbReference type="InterPro" id="IPR043163">
    <property type="entry name" value="DsrC-like_N"/>
</dbReference>
<dbReference type="PANTHER" id="PTHR37010:SF1">
    <property type="entry name" value="SULFURTRANSFERASE TUSE"/>
    <property type="match status" value="1"/>
</dbReference>
<dbReference type="FunFam" id="1.10.10.370:FF:000001">
    <property type="entry name" value="Sulfurtransferase"/>
    <property type="match status" value="1"/>
</dbReference>
<dbReference type="GO" id="GO:0016740">
    <property type="term" value="F:transferase activity"/>
    <property type="evidence" value="ECO:0007669"/>
    <property type="project" value="UniProtKB-KW"/>
</dbReference>
<evidence type="ECO:0000256" key="1">
    <source>
        <dbReference type="ARBA" id="ARBA00004496"/>
    </source>
</evidence>
<reference evidence="6" key="1">
    <citation type="submission" date="2021-03" db="EMBL/GenBank/DDBJ databases">
        <title>novel species isolated from a fishpond in China.</title>
        <authorList>
            <person name="Lu H."/>
            <person name="Cai Z."/>
        </authorList>
    </citation>
    <scope>NUCLEOTIDE SEQUENCE</scope>
    <source>
        <strain evidence="6">JCM 30855</strain>
    </source>
</reference>
<dbReference type="PANTHER" id="PTHR37010">
    <property type="entry name" value="SULFURTRANSFERASE TUSE"/>
    <property type="match status" value="1"/>
</dbReference>
<name>A0A939DMC6_9ALTE</name>
<dbReference type="GO" id="GO:0002143">
    <property type="term" value="P:tRNA wobble position uridine thiolation"/>
    <property type="evidence" value="ECO:0007669"/>
    <property type="project" value="TreeGrafter"/>
</dbReference>
<evidence type="ECO:0000256" key="3">
    <source>
        <dbReference type="ARBA" id="ARBA00022679"/>
    </source>
</evidence>
<comment type="similarity">
    <text evidence="4">Belongs to the dsrC/tusE family.</text>
</comment>
<dbReference type="NCBIfam" id="TIGR03342">
    <property type="entry name" value="dsrC_tusE_dsvC"/>
    <property type="match status" value="1"/>
</dbReference>
<accession>A0A939DMC6</accession>
<comment type="subcellular location">
    <subcellularLocation>
        <location evidence="1">Cytoplasm</location>
    </subcellularLocation>
</comment>
<dbReference type="EMBL" id="JAFKCV010000002">
    <property type="protein sequence ID" value="MBN7824466.1"/>
    <property type="molecule type" value="Genomic_DNA"/>
</dbReference>
<dbReference type="GO" id="GO:0097163">
    <property type="term" value="F:sulfur carrier activity"/>
    <property type="evidence" value="ECO:0007669"/>
    <property type="project" value="TreeGrafter"/>
</dbReference>
<evidence type="ECO:0000313" key="7">
    <source>
        <dbReference type="Proteomes" id="UP000664654"/>
    </source>
</evidence>
<comment type="function">
    <text evidence="4">Part of a sulfur-relay system.</text>
</comment>
<dbReference type="PIRSF" id="PIRSF006223">
    <property type="entry name" value="DsrC_TusE"/>
    <property type="match status" value="1"/>
</dbReference>
<dbReference type="GO" id="GO:0005737">
    <property type="term" value="C:cytoplasm"/>
    <property type="evidence" value="ECO:0007669"/>
    <property type="project" value="UniProtKB-SubCell"/>
</dbReference>
<dbReference type="Gene3D" id="3.30.1420.10">
    <property type="match status" value="1"/>
</dbReference>